<feature type="coiled-coil region" evidence="1">
    <location>
        <begin position="85"/>
        <end position="174"/>
    </location>
</feature>
<gene>
    <name evidence="3" type="ORF">V6N11_042197</name>
</gene>
<evidence type="ECO:0000256" key="2">
    <source>
        <dbReference type="SAM" id="MobiDB-lite"/>
    </source>
</evidence>
<dbReference type="PANTHER" id="PTHR34380:SF6">
    <property type="entry name" value="TERNARY COMPLEX FACTOR MIP1 LEUCINE-ZIPPER DOMAIN-CONTAINING PROTEIN"/>
    <property type="match status" value="1"/>
</dbReference>
<proteinExistence type="predicted"/>
<protein>
    <submittedName>
        <fullName evidence="3">Uncharacterized protein</fullName>
    </submittedName>
</protein>
<evidence type="ECO:0000256" key="1">
    <source>
        <dbReference type="SAM" id="Coils"/>
    </source>
</evidence>
<accession>A0ABR2QVK9</accession>
<feature type="compositionally biased region" description="Polar residues" evidence="2">
    <location>
        <begin position="337"/>
        <end position="355"/>
    </location>
</feature>
<dbReference type="EMBL" id="JBBPBN010000030">
    <property type="protein sequence ID" value="KAK9004740.1"/>
    <property type="molecule type" value="Genomic_DNA"/>
</dbReference>
<feature type="compositionally biased region" description="Acidic residues" evidence="2">
    <location>
        <begin position="303"/>
        <end position="312"/>
    </location>
</feature>
<name>A0ABR2QVK9_9ROSI</name>
<feature type="compositionally biased region" description="Low complexity" evidence="2">
    <location>
        <begin position="392"/>
        <end position="402"/>
    </location>
</feature>
<evidence type="ECO:0000313" key="3">
    <source>
        <dbReference type="EMBL" id="KAK9004740.1"/>
    </source>
</evidence>
<feature type="compositionally biased region" description="Basic and acidic residues" evidence="2">
    <location>
        <begin position="356"/>
        <end position="376"/>
    </location>
</feature>
<feature type="compositionally biased region" description="Basic and acidic residues" evidence="2">
    <location>
        <begin position="323"/>
        <end position="333"/>
    </location>
</feature>
<evidence type="ECO:0000313" key="4">
    <source>
        <dbReference type="Proteomes" id="UP001396334"/>
    </source>
</evidence>
<dbReference type="Proteomes" id="UP001396334">
    <property type="component" value="Unassembled WGS sequence"/>
</dbReference>
<keyword evidence="1" id="KW-0175">Coiled coil</keyword>
<keyword evidence="4" id="KW-1185">Reference proteome</keyword>
<feature type="region of interest" description="Disordered" evidence="2">
    <location>
        <begin position="190"/>
        <end position="210"/>
    </location>
</feature>
<feature type="region of interest" description="Disordered" evidence="2">
    <location>
        <begin position="226"/>
        <end position="419"/>
    </location>
</feature>
<feature type="compositionally biased region" description="Polar residues" evidence="2">
    <location>
        <begin position="280"/>
        <end position="290"/>
    </location>
</feature>
<organism evidence="3 4">
    <name type="scientific">Hibiscus sabdariffa</name>
    <name type="common">roselle</name>
    <dbReference type="NCBI Taxonomy" id="183260"/>
    <lineage>
        <taxon>Eukaryota</taxon>
        <taxon>Viridiplantae</taxon>
        <taxon>Streptophyta</taxon>
        <taxon>Embryophyta</taxon>
        <taxon>Tracheophyta</taxon>
        <taxon>Spermatophyta</taxon>
        <taxon>Magnoliopsida</taxon>
        <taxon>eudicotyledons</taxon>
        <taxon>Gunneridae</taxon>
        <taxon>Pentapetalae</taxon>
        <taxon>rosids</taxon>
        <taxon>malvids</taxon>
        <taxon>Malvales</taxon>
        <taxon>Malvaceae</taxon>
        <taxon>Malvoideae</taxon>
        <taxon>Hibiscus</taxon>
    </lineage>
</organism>
<reference evidence="3 4" key="1">
    <citation type="journal article" date="2024" name="G3 (Bethesda)">
        <title>Genome assembly of Hibiscus sabdariffa L. provides insights into metabolisms of medicinal natural products.</title>
        <authorList>
            <person name="Kim T."/>
        </authorList>
    </citation>
    <scope>NUCLEOTIDE SEQUENCE [LARGE SCALE GENOMIC DNA]</scope>
    <source>
        <strain evidence="3">TK-2024</strain>
        <tissue evidence="3">Old leaves</tissue>
    </source>
</reference>
<sequence length="419" mass="46774">MAAENDIKPSTDLVNNKTGKMSDWSVSRMIHFLKSTFRPDDFAMVEAELLAREKSSRLEIENLTEEKLTFSGRFDEERLEKMGILEELRKCKKETEEMRSEASKLKVENFVLRGKEKSTEERCRRLSEEVKSMREKEHEIIDLKGRNCELECAKAKAESEMEILRVRFQELDKRVSNLESGLTMLGDEDEAKNQKGIGDSENGSFKPAEPETMNVEEASVDLPTCVSPLEANGHSPNAGKGGVPSRNVVEIVDLDSDDDSAPEENPSEKRMTSPTKDSHSAQNCVGNGTPSLKRKQTTSMDACESENGDNDDTTLSGKLKMRKFQESAGRPDDCPLNQWSTTKILSDNDGVNGSTPREDFKDLGQHEQRTDTEQNSRDLMTGGFPMEGLCLSDSEYSSVSSDSESDDDSDGVHISFNHS</sequence>
<dbReference type="PANTHER" id="PTHR34380">
    <property type="entry name" value="BNAA03G12380D PROTEIN"/>
    <property type="match status" value="1"/>
</dbReference>
<feature type="compositionally biased region" description="Acidic residues" evidence="2">
    <location>
        <begin position="252"/>
        <end position="262"/>
    </location>
</feature>
<feature type="compositionally biased region" description="Basic and acidic residues" evidence="2">
    <location>
        <begin position="266"/>
        <end position="279"/>
    </location>
</feature>
<comment type="caution">
    <text evidence="3">The sequence shown here is derived from an EMBL/GenBank/DDBJ whole genome shotgun (WGS) entry which is preliminary data.</text>
</comment>